<accession>A0A4U1BHU5</accession>
<dbReference type="GO" id="GO:0000976">
    <property type="term" value="F:transcription cis-regulatory region binding"/>
    <property type="evidence" value="ECO:0007669"/>
    <property type="project" value="TreeGrafter"/>
</dbReference>
<dbReference type="SUPFAM" id="SSF52172">
    <property type="entry name" value="CheY-like"/>
    <property type="match status" value="1"/>
</dbReference>
<dbReference type="Pfam" id="PF00072">
    <property type="entry name" value="Response_reg"/>
    <property type="match status" value="1"/>
</dbReference>
<dbReference type="EMBL" id="SWCI01000001">
    <property type="protein sequence ID" value="TKB50980.1"/>
    <property type="molecule type" value="Genomic_DNA"/>
</dbReference>
<evidence type="ECO:0000259" key="8">
    <source>
        <dbReference type="PROSITE" id="PS50110"/>
    </source>
</evidence>
<dbReference type="SMART" id="SM00448">
    <property type="entry name" value="REC"/>
    <property type="match status" value="1"/>
</dbReference>
<evidence type="ECO:0000256" key="2">
    <source>
        <dbReference type="ARBA" id="ARBA00023012"/>
    </source>
</evidence>
<feature type="domain" description="Response regulatory" evidence="8">
    <location>
        <begin position="5"/>
        <end position="118"/>
    </location>
</feature>
<dbReference type="GO" id="GO:0005829">
    <property type="term" value="C:cytosol"/>
    <property type="evidence" value="ECO:0007669"/>
    <property type="project" value="TreeGrafter"/>
</dbReference>
<protein>
    <submittedName>
        <fullName evidence="10">Response regulator transcription factor</fullName>
    </submittedName>
</protein>
<dbReference type="InterPro" id="IPR001789">
    <property type="entry name" value="Sig_transdc_resp-reg_receiver"/>
</dbReference>
<reference evidence="10 11" key="1">
    <citation type="submission" date="2019-04" db="EMBL/GenBank/DDBJ databases">
        <authorList>
            <person name="Hwang J.C."/>
        </authorList>
    </citation>
    <scope>NUCLEOTIDE SEQUENCE [LARGE SCALE GENOMIC DNA]</scope>
    <source>
        <strain evidence="10 11">IMCC35001</strain>
    </source>
</reference>
<comment type="caution">
    <text evidence="10">The sequence shown here is derived from an EMBL/GenBank/DDBJ whole genome shotgun (WGS) entry which is preliminary data.</text>
</comment>
<proteinExistence type="predicted"/>
<evidence type="ECO:0000256" key="5">
    <source>
        <dbReference type="ARBA" id="ARBA00023163"/>
    </source>
</evidence>
<feature type="modified residue" description="4-aspartylphosphate" evidence="6">
    <location>
        <position position="54"/>
    </location>
</feature>
<dbReference type="SMART" id="SM00862">
    <property type="entry name" value="Trans_reg_C"/>
    <property type="match status" value="1"/>
</dbReference>
<dbReference type="GO" id="GO:0006355">
    <property type="term" value="P:regulation of DNA-templated transcription"/>
    <property type="evidence" value="ECO:0007669"/>
    <property type="project" value="InterPro"/>
</dbReference>
<dbReference type="Proteomes" id="UP000305674">
    <property type="component" value="Unassembled WGS sequence"/>
</dbReference>
<dbReference type="GO" id="GO:0000156">
    <property type="term" value="F:phosphorelay response regulator activity"/>
    <property type="evidence" value="ECO:0007669"/>
    <property type="project" value="TreeGrafter"/>
</dbReference>
<evidence type="ECO:0000313" key="10">
    <source>
        <dbReference type="EMBL" id="TKB50980.1"/>
    </source>
</evidence>
<keyword evidence="1 6" id="KW-0597">Phosphoprotein</keyword>
<feature type="DNA-binding region" description="OmpR/PhoB-type" evidence="7">
    <location>
        <begin position="126"/>
        <end position="225"/>
    </location>
</feature>
<evidence type="ECO:0000256" key="6">
    <source>
        <dbReference type="PROSITE-ProRule" id="PRU00169"/>
    </source>
</evidence>
<evidence type="ECO:0000256" key="3">
    <source>
        <dbReference type="ARBA" id="ARBA00023015"/>
    </source>
</evidence>
<dbReference type="CDD" id="cd00383">
    <property type="entry name" value="trans_reg_C"/>
    <property type="match status" value="1"/>
</dbReference>
<keyword evidence="4 7" id="KW-0238">DNA-binding</keyword>
<keyword evidence="11" id="KW-1185">Reference proteome</keyword>
<sequence length="226" mass="25700">MAKARILIVEDDAEIARLTAMYLQAEQYHTRVVDRGEAALTAIGEFQPDLVVLDLMLPGMSGIEVCRAAREFYQRPIMVLTACDDEFSEISLLRIGADDYLTKPVKPHLLAARIEALLRRWQPQGQECLEVGPITINRRRQRVCLNQEEVELAESEYKMLLLLAESAGQVVTREACCRALRGIDYDGYDRSVDMRISGLRRKLGDAKAPYRLILTVRNRGYMLINE</sequence>
<dbReference type="Pfam" id="PF00486">
    <property type="entry name" value="Trans_reg_C"/>
    <property type="match status" value="1"/>
</dbReference>
<name>A0A4U1BHU5_9GAMM</name>
<dbReference type="AlphaFoldDB" id="A0A4U1BHU5"/>
<dbReference type="PROSITE" id="PS50110">
    <property type="entry name" value="RESPONSE_REGULATORY"/>
    <property type="match status" value="1"/>
</dbReference>
<dbReference type="Gene3D" id="3.40.50.2300">
    <property type="match status" value="1"/>
</dbReference>
<dbReference type="InterPro" id="IPR001867">
    <property type="entry name" value="OmpR/PhoB-type_DNA-bd"/>
</dbReference>
<dbReference type="Gene3D" id="6.10.250.690">
    <property type="match status" value="1"/>
</dbReference>
<dbReference type="FunFam" id="3.40.50.2300:FF:000001">
    <property type="entry name" value="DNA-binding response regulator PhoB"/>
    <property type="match status" value="1"/>
</dbReference>
<feature type="domain" description="OmpR/PhoB-type" evidence="9">
    <location>
        <begin position="126"/>
        <end position="225"/>
    </location>
</feature>
<dbReference type="GO" id="GO:0032993">
    <property type="term" value="C:protein-DNA complex"/>
    <property type="evidence" value="ECO:0007669"/>
    <property type="project" value="TreeGrafter"/>
</dbReference>
<gene>
    <name evidence="10" type="ORF">FCL40_00025</name>
</gene>
<dbReference type="PANTHER" id="PTHR48111:SF47">
    <property type="entry name" value="TRANSCRIPTIONAL REGULATORY PROTEIN RSTA"/>
    <property type="match status" value="1"/>
</dbReference>
<dbReference type="InterPro" id="IPR011006">
    <property type="entry name" value="CheY-like_superfamily"/>
</dbReference>
<dbReference type="InterPro" id="IPR039420">
    <property type="entry name" value="WalR-like"/>
</dbReference>
<evidence type="ECO:0000256" key="4">
    <source>
        <dbReference type="ARBA" id="ARBA00023125"/>
    </source>
</evidence>
<organism evidence="10 11">
    <name type="scientific">Ferrimonas sediminicola</name>
    <dbReference type="NCBI Taxonomy" id="2569538"/>
    <lineage>
        <taxon>Bacteria</taxon>
        <taxon>Pseudomonadati</taxon>
        <taxon>Pseudomonadota</taxon>
        <taxon>Gammaproteobacteria</taxon>
        <taxon>Alteromonadales</taxon>
        <taxon>Ferrimonadaceae</taxon>
        <taxon>Ferrimonas</taxon>
    </lineage>
</organism>
<dbReference type="OrthoDB" id="9802426at2"/>
<evidence type="ECO:0000256" key="7">
    <source>
        <dbReference type="PROSITE-ProRule" id="PRU01091"/>
    </source>
</evidence>
<dbReference type="PROSITE" id="PS51755">
    <property type="entry name" value="OMPR_PHOB"/>
    <property type="match status" value="1"/>
</dbReference>
<dbReference type="Gene3D" id="1.10.10.10">
    <property type="entry name" value="Winged helix-like DNA-binding domain superfamily/Winged helix DNA-binding domain"/>
    <property type="match status" value="1"/>
</dbReference>
<keyword evidence="5" id="KW-0804">Transcription</keyword>
<keyword evidence="2" id="KW-0902">Two-component regulatory system</keyword>
<evidence type="ECO:0000256" key="1">
    <source>
        <dbReference type="ARBA" id="ARBA00022553"/>
    </source>
</evidence>
<evidence type="ECO:0000259" key="9">
    <source>
        <dbReference type="PROSITE" id="PS51755"/>
    </source>
</evidence>
<dbReference type="RefSeq" id="WP_136850108.1">
    <property type="nucleotide sequence ID" value="NZ_SWCI01000001.1"/>
</dbReference>
<dbReference type="PANTHER" id="PTHR48111">
    <property type="entry name" value="REGULATOR OF RPOS"/>
    <property type="match status" value="1"/>
</dbReference>
<dbReference type="InterPro" id="IPR036388">
    <property type="entry name" value="WH-like_DNA-bd_sf"/>
</dbReference>
<dbReference type="CDD" id="cd17574">
    <property type="entry name" value="REC_OmpR"/>
    <property type="match status" value="1"/>
</dbReference>
<keyword evidence="3" id="KW-0805">Transcription regulation</keyword>
<evidence type="ECO:0000313" key="11">
    <source>
        <dbReference type="Proteomes" id="UP000305674"/>
    </source>
</evidence>